<keyword evidence="3" id="KW-1185">Reference proteome</keyword>
<name>A0A7W9F1A9_9SPHN</name>
<dbReference type="Gene3D" id="3.40.50.720">
    <property type="entry name" value="NAD(P)-binding Rossmann-like Domain"/>
    <property type="match status" value="1"/>
</dbReference>
<comment type="caution">
    <text evidence="2">The sequence shown here is derived from an EMBL/GenBank/DDBJ whole genome shotgun (WGS) entry which is preliminary data.</text>
</comment>
<proteinExistence type="predicted"/>
<dbReference type="PANTHER" id="PTHR43157">
    <property type="entry name" value="PHOSPHATIDYLINOSITOL-GLYCAN BIOSYNTHESIS CLASS F PROTEIN-RELATED"/>
    <property type="match status" value="1"/>
</dbReference>
<dbReference type="AlphaFoldDB" id="A0A7W9F1A9"/>
<dbReference type="NCBIfam" id="NF004846">
    <property type="entry name" value="PRK06197.1"/>
    <property type="match status" value="1"/>
</dbReference>
<dbReference type="PROSITE" id="PS51318">
    <property type="entry name" value="TAT"/>
    <property type="match status" value="1"/>
</dbReference>
<accession>A0A7W9F1A9</accession>
<dbReference type="RefSeq" id="WP_157176808.1">
    <property type="nucleotide sequence ID" value="NZ_BMJP01000002.1"/>
</dbReference>
<dbReference type="OrthoDB" id="109589at2"/>
<dbReference type="InterPro" id="IPR036291">
    <property type="entry name" value="NAD(P)-bd_dom_sf"/>
</dbReference>
<dbReference type="InterPro" id="IPR006311">
    <property type="entry name" value="TAT_signal"/>
</dbReference>
<dbReference type="Proteomes" id="UP000546701">
    <property type="component" value="Unassembled WGS sequence"/>
</dbReference>
<dbReference type="NCBIfam" id="TIGR01409">
    <property type="entry name" value="TAT_signal_seq"/>
    <property type="match status" value="1"/>
</dbReference>
<dbReference type="GO" id="GO:0016491">
    <property type="term" value="F:oxidoreductase activity"/>
    <property type="evidence" value="ECO:0007669"/>
    <property type="project" value="UniProtKB-KW"/>
</dbReference>
<evidence type="ECO:0000313" key="2">
    <source>
        <dbReference type="EMBL" id="MBB5729061.1"/>
    </source>
</evidence>
<dbReference type="EMBL" id="JACIJR010000003">
    <property type="protein sequence ID" value="MBB5729061.1"/>
    <property type="molecule type" value="Genomic_DNA"/>
</dbReference>
<keyword evidence="1" id="KW-0560">Oxidoreductase</keyword>
<dbReference type="InterPro" id="IPR002347">
    <property type="entry name" value="SDR_fam"/>
</dbReference>
<sequence length="365" mass="39328">MISVSSGQEYQSQLEAERPALSRRAFLQTSAVGASVGLVAGCSSGPSNDRGAGRIPDWSAEDIPVLRGRTVLVTGANGYPENGRSGLGYHDALALARAGADVTIASRNQTRGQEAVRRIRAEALHAAVRFERLDLADLASIRAFARQMRNTHRSLDLLVNNAGVMGRLNREVSVNGFERVFATNTLGHFVLTAELMPLLRKGHMSRIVWVSSLRAGSGVLRFDDLQLQKNYDYAAAYDQSKLANLLLAFETERRSRRYGWGVTSVASHPGVARTNLIPNGPGLESPEGWRFQWLPIFQPAATGALPTLYAGTAAGVLPGGYYGPKGIAELRGPPGVAQVPAAARDSRLAQRLWPLLERLGGTSFS</sequence>
<dbReference type="InterPro" id="IPR019546">
    <property type="entry name" value="TAT_signal_bac_arc"/>
</dbReference>
<dbReference type="SUPFAM" id="SSF51735">
    <property type="entry name" value="NAD(P)-binding Rossmann-fold domains"/>
    <property type="match status" value="1"/>
</dbReference>
<protein>
    <submittedName>
        <fullName evidence="2">NAD(P)-dependent dehydrogenase (Short-subunit alcohol dehydrogenase family)</fullName>
    </submittedName>
</protein>
<evidence type="ECO:0000256" key="1">
    <source>
        <dbReference type="ARBA" id="ARBA00023002"/>
    </source>
</evidence>
<dbReference type="PANTHER" id="PTHR43157:SF31">
    <property type="entry name" value="PHOSPHATIDYLINOSITOL-GLYCAN BIOSYNTHESIS CLASS F PROTEIN"/>
    <property type="match status" value="1"/>
</dbReference>
<evidence type="ECO:0000313" key="3">
    <source>
        <dbReference type="Proteomes" id="UP000546701"/>
    </source>
</evidence>
<dbReference type="Pfam" id="PF00106">
    <property type="entry name" value="adh_short"/>
    <property type="match status" value="1"/>
</dbReference>
<gene>
    <name evidence="2" type="ORF">FHS99_001539</name>
</gene>
<reference evidence="2 3" key="1">
    <citation type="submission" date="2020-08" db="EMBL/GenBank/DDBJ databases">
        <title>Genomic Encyclopedia of Type Strains, Phase IV (KMG-IV): sequencing the most valuable type-strain genomes for metagenomic binning, comparative biology and taxonomic classification.</title>
        <authorList>
            <person name="Goeker M."/>
        </authorList>
    </citation>
    <scope>NUCLEOTIDE SEQUENCE [LARGE SCALE GENOMIC DNA]</scope>
    <source>
        <strain evidence="2 3">DSM 103336</strain>
    </source>
</reference>
<organism evidence="2 3">
    <name type="scientific">Sphingomonas prati</name>
    <dbReference type="NCBI Taxonomy" id="1843237"/>
    <lineage>
        <taxon>Bacteria</taxon>
        <taxon>Pseudomonadati</taxon>
        <taxon>Pseudomonadota</taxon>
        <taxon>Alphaproteobacteria</taxon>
        <taxon>Sphingomonadales</taxon>
        <taxon>Sphingomonadaceae</taxon>
        <taxon>Sphingomonas</taxon>
    </lineage>
</organism>